<reference evidence="1" key="1">
    <citation type="submission" date="2022-04" db="EMBL/GenBank/DDBJ databases">
        <title>A functionally conserved STORR gene fusion in Papaver species that diverged 16.8 million years ago.</title>
        <authorList>
            <person name="Catania T."/>
        </authorList>
    </citation>
    <scope>NUCLEOTIDE SEQUENCE</scope>
    <source>
        <strain evidence="1">S-188037</strain>
    </source>
</reference>
<name>A0AAD4SMW5_9MAGN</name>
<dbReference type="EMBL" id="JAJJMB010009441">
    <property type="protein sequence ID" value="KAI3913763.1"/>
    <property type="molecule type" value="Genomic_DNA"/>
</dbReference>
<protein>
    <submittedName>
        <fullName evidence="1">Uncharacterized protein</fullName>
    </submittedName>
</protein>
<dbReference type="AlphaFoldDB" id="A0AAD4SMW5"/>
<proteinExistence type="predicted"/>
<evidence type="ECO:0000313" key="1">
    <source>
        <dbReference type="EMBL" id="KAI3913763.1"/>
    </source>
</evidence>
<organism evidence="1 2">
    <name type="scientific">Papaver atlanticum</name>
    <dbReference type="NCBI Taxonomy" id="357466"/>
    <lineage>
        <taxon>Eukaryota</taxon>
        <taxon>Viridiplantae</taxon>
        <taxon>Streptophyta</taxon>
        <taxon>Embryophyta</taxon>
        <taxon>Tracheophyta</taxon>
        <taxon>Spermatophyta</taxon>
        <taxon>Magnoliopsida</taxon>
        <taxon>Ranunculales</taxon>
        <taxon>Papaveraceae</taxon>
        <taxon>Papaveroideae</taxon>
        <taxon>Papaver</taxon>
    </lineage>
</organism>
<keyword evidence="2" id="KW-1185">Reference proteome</keyword>
<sequence length="66" mass="7430">MLTSDGRLRTETGSFGVWVKITDSLFCGGSRENCVTELILHSQKRNSRIQLFNGFCSNASFRVMQV</sequence>
<evidence type="ECO:0000313" key="2">
    <source>
        <dbReference type="Proteomes" id="UP001202328"/>
    </source>
</evidence>
<accession>A0AAD4SMW5</accession>
<comment type="caution">
    <text evidence="1">The sequence shown here is derived from an EMBL/GenBank/DDBJ whole genome shotgun (WGS) entry which is preliminary data.</text>
</comment>
<gene>
    <name evidence="1" type="ORF">MKW98_011824</name>
</gene>
<dbReference type="Proteomes" id="UP001202328">
    <property type="component" value="Unassembled WGS sequence"/>
</dbReference>